<accession>A0A2U3R6M4</accession>
<feature type="domain" description="Aminotransferase class V" evidence="2">
    <location>
        <begin position="5"/>
        <end position="90"/>
    </location>
</feature>
<dbReference type="EMBL" id="LS398547">
    <property type="protein sequence ID" value="SPR08841.1"/>
    <property type="molecule type" value="Genomic_DNA"/>
</dbReference>
<dbReference type="InterPro" id="IPR015422">
    <property type="entry name" value="PyrdxlP-dep_Trfase_small"/>
</dbReference>
<organism evidence="3 4">
    <name type="scientific">Orientia tsutsugamushi</name>
    <name type="common">Rickettsia tsutsugamushi</name>
    <dbReference type="NCBI Taxonomy" id="784"/>
    <lineage>
        <taxon>Bacteria</taxon>
        <taxon>Pseudomonadati</taxon>
        <taxon>Pseudomonadota</taxon>
        <taxon>Alphaproteobacteria</taxon>
        <taxon>Rickettsiales</taxon>
        <taxon>Rickettsiaceae</taxon>
        <taxon>Rickettsieae</taxon>
        <taxon>Orientia</taxon>
    </lineage>
</organism>
<dbReference type="RefSeq" id="WP_045919001.1">
    <property type="nucleotide sequence ID" value="NZ_LS398547.1"/>
</dbReference>
<dbReference type="Proteomes" id="UP000244960">
    <property type="component" value="Chromosome I"/>
</dbReference>
<keyword evidence="1" id="KW-0663">Pyridoxal phosphate</keyword>
<reference evidence="4" key="1">
    <citation type="submission" date="2018-03" db="EMBL/GenBank/DDBJ databases">
        <authorList>
            <person name="Batty M. E."/>
            <person name="Batty M E."/>
        </authorList>
    </citation>
    <scope>NUCLEOTIDE SEQUENCE [LARGE SCALE GENOMIC DNA]</scope>
</reference>
<dbReference type="InterPro" id="IPR015424">
    <property type="entry name" value="PyrdxlP-dep_Trfase"/>
</dbReference>
<protein>
    <recommendedName>
        <fullName evidence="2">Aminotransferase class V domain-containing protein</fullName>
    </recommendedName>
</protein>
<gene>
    <name evidence="3" type="ORF">UT176_01422</name>
</gene>
<dbReference type="SUPFAM" id="SSF53383">
    <property type="entry name" value="PLP-dependent transferases"/>
    <property type="match status" value="1"/>
</dbReference>
<sequence>MFPQNELEKIEGIKIYGTKDINKKIPIISFCVVGSLPSELAYIYLKKWGVVLSSGIHCAPWLHETIGTLPTGTLRVSMGNYTTKKDIEHFIKATKDIINRGEYAQVSA</sequence>
<name>A0A2U3R6M4_ORITS</name>
<evidence type="ECO:0000313" key="4">
    <source>
        <dbReference type="Proteomes" id="UP000244960"/>
    </source>
</evidence>
<proteinExistence type="predicted"/>
<dbReference type="Pfam" id="PF00266">
    <property type="entry name" value="Aminotran_5"/>
    <property type="match status" value="1"/>
</dbReference>
<dbReference type="Gene3D" id="3.90.1150.10">
    <property type="entry name" value="Aspartate Aminotransferase, domain 1"/>
    <property type="match status" value="1"/>
</dbReference>
<dbReference type="AlphaFoldDB" id="A0A2U3R6M4"/>
<evidence type="ECO:0000259" key="2">
    <source>
        <dbReference type="Pfam" id="PF00266"/>
    </source>
</evidence>
<dbReference type="InterPro" id="IPR000192">
    <property type="entry name" value="Aminotrans_V_dom"/>
</dbReference>
<evidence type="ECO:0000256" key="1">
    <source>
        <dbReference type="ARBA" id="ARBA00022898"/>
    </source>
</evidence>
<evidence type="ECO:0000313" key="3">
    <source>
        <dbReference type="EMBL" id="SPR08841.1"/>
    </source>
</evidence>